<feature type="compositionally biased region" description="Basic and acidic residues" evidence="1">
    <location>
        <begin position="60"/>
        <end position="82"/>
    </location>
</feature>
<dbReference type="EMBL" id="BAAATL010000013">
    <property type="protein sequence ID" value="GAA2484192.1"/>
    <property type="molecule type" value="Genomic_DNA"/>
</dbReference>
<organism evidence="2 3">
    <name type="scientific">Streptomyces graminearus</name>
    <dbReference type="NCBI Taxonomy" id="284030"/>
    <lineage>
        <taxon>Bacteria</taxon>
        <taxon>Bacillati</taxon>
        <taxon>Actinomycetota</taxon>
        <taxon>Actinomycetes</taxon>
        <taxon>Kitasatosporales</taxon>
        <taxon>Streptomycetaceae</taxon>
        <taxon>Streptomyces</taxon>
    </lineage>
</organism>
<reference evidence="3" key="1">
    <citation type="journal article" date="2019" name="Int. J. Syst. Evol. Microbiol.">
        <title>The Global Catalogue of Microorganisms (GCM) 10K type strain sequencing project: providing services to taxonomists for standard genome sequencing and annotation.</title>
        <authorList>
            <consortium name="The Broad Institute Genomics Platform"/>
            <consortium name="The Broad Institute Genome Sequencing Center for Infectious Disease"/>
            <person name="Wu L."/>
            <person name="Ma J."/>
        </authorList>
    </citation>
    <scope>NUCLEOTIDE SEQUENCE [LARGE SCALE GENOMIC DNA]</scope>
    <source>
        <strain evidence="3">JCM 6923</strain>
    </source>
</reference>
<feature type="compositionally biased region" description="Low complexity" evidence="1">
    <location>
        <begin position="13"/>
        <end position="32"/>
    </location>
</feature>
<feature type="compositionally biased region" description="Gly residues" evidence="1">
    <location>
        <begin position="33"/>
        <end position="53"/>
    </location>
</feature>
<name>A0ABP5YT72_9ACTN</name>
<keyword evidence="3" id="KW-1185">Reference proteome</keyword>
<sequence>MLACVWSAKQANRSAATTSPSRTAAAMPSPAGERGGAPGGGARGGAGWGGTGMGVAMVRESPEVRNGDRRPAYDMHAARRNI</sequence>
<protein>
    <submittedName>
        <fullName evidence="2">Uncharacterized protein</fullName>
    </submittedName>
</protein>
<gene>
    <name evidence="2" type="ORF">GCM10010422_31770</name>
</gene>
<evidence type="ECO:0000313" key="2">
    <source>
        <dbReference type="EMBL" id="GAA2484192.1"/>
    </source>
</evidence>
<dbReference type="Proteomes" id="UP001501721">
    <property type="component" value="Unassembled WGS sequence"/>
</dbReference>
<evidence type="ECO:0000313" key="3">
    <source>
        <dbReference type="Proteomes" id="UP001501721"/>
    </source>
</evidence>
<evidence type="ECO:0000256" key="1">
    <source>
        <dbReference type="SAM" id="MobiDB-lite"/>
    </source>
</evidence>
<accession>A0ABP5YT72</accession>
<feature type="region of interest" description="Disordered" evidence="1">
    <location>
        <begin position="1"/>
        <end position="82"/>
    </location>
</feature>
<proteinExistence type="predicted"/>
<comment type="caution">
    <text evidence="2">The sequence shown here is derived from an EMBL/GenBank/DDBJ whole genome shotgun (WGS) entry which is preliminary data.</text>
</comment>